<dbReference type="Gene3D" id="2.40.30.20">
    <property type="match status" value="2"/>
</dbReference>
<proteinExistence type="predicted"/>
<name>A0A518VAN4_BRELA</name>
<dbReference type="SUPFAM" id="SSF63380">
    <property type="entry name" value="Riboflavin synthase domain-like"/>
    <property type="match status" value="2"/>
</dbReference>
<dbReference type="EMBL" id="CP033464">
    <property type="protein sequence ID" value="QDX94061.1"/>
    <property type="molecule type" value="Genomic_DNA"/>
</dbReference>
<accession>A0A518VAN4</accession>
<dbReference type="NCBIfam" id="NF009566">
    <property type="entry name" value="PRK13020.1"/>
    <property type="match status" value="1"/>
</dbReference>
<dbReference type="NCBIfam" id="TIGR00187">
    <property type="entry name" value="ribE"/>
    <property type="match status" value="1"/>
</dbReference>
<dbReference type="OrthoDB" id="9788537at2"/>
<keyword evidence="7" id="KW-0686">Riboflavin biosynthesis</keyword>
<evidence type="ECO:0000256" key="3">
    <source>
        <dbReference type="ARBA" id="ARBA00004887"/>
    </source>
</evidence>
<keyword evidence="14" id="KW-1185">Reference proteome</keyword>
<feature type="domain" description="Lumazine-binding" evidence="12">
    <location>
        <begin position="1"/>
        <end position="96"/>
    </location>
</feature>
<evidence type="ECO:0000256" key="11">
    <source>
        <dbReference type="PROSITE-ProRule" id="PRU00524"/>
    </source>
</evidence>
<feature type="repeat" description="Lumazine-binding" evidence="11">
    <location>
        <begin position="97"/>
        <end position="193"/>
    </location>
</feature>
<dbReference type="FunFam" id="2.40.30.20:FF:000003">
    <property type="entry name" value="Riboflavin synthase, alpha subunit"/>
    <property type="match status" value="1"/>
</dbReference>
<evidence type="ECO:0000256" key="7">
    <source>
        <dbReference type="ARBA" id="ARBA00022619"/>
    </source>
</evidence>
<evidence type="ECO:0000256" key="4">
    <source>
        <dbReference type="ARBA" id="ARBA00011233"/>
    </source>
</evidence>
<keyword evidence="9" id="KW-0677">Repeat</keyword>
<dbReference type="PIRSF" id="PIRSF000498">
    <property type="entry name" value="Riboflavin_syn_A"/>
    <property type="match status" value="1"/>
</dbReference>
<organism evidence="13 14">
    <name type="scientific">Brevibacillus laterosporus</name>
    <name type="common">Bacillus laterosporus</name>
    <dbReference type="NCBI Taxonomy" id="1465"/>
    <lineage>
        <taxon>Bacteria</taxon>
        <taxon>Bacillati</taxon>
        <taxon>Bacillota</taxon>
        <taxon>Bacilli</taxon>
        <taxon>Bacillales</taxon>
        <taxon>Paenibacillaceae</taxon>
        <taxon>Brevibacillus</taxon>
    </lineage>
</organism>
<gene>
    <name evidence="13" type="ORF">EEL30_18265</name>
</gene>
<dbReference type="GO" id="GO:0004746">
    <property type="term" value="F:riboflavin synthase activity"/>
    <property type="evidence" value="ECO:0007669"/>
    <property type="project" value="UniProtKB-UniRule"/>
</dbReference>
<protein>
    <recommendedName>
        <fullName evidence="6 10">Riboflavin synthase</fullName>
        <ecNumber evidence="5 10">2.5.1.9</ecNumber>
    </recommendedName>
</protein>
<dbReference type="Pfam" id="PF00677">
    <property type="entry name" value="Lum_binding"/>
    <property type="match status" value="2"/>
</dbReference>
<dbReference type="EC" id="2.5.1.9" evidence="5 10"/>
<evidence type="ECO:0000256" key="2">
    <source>
        <dbReference type="ARBA" id="ARBA00002803"/>
    </source>
</evidence>
<dbReference type="PROSITE" id="PS51177">
    <property type="entry name" value="LUMAZINE_BIND"/>
    <property type="match status" value="2"/>
</dbReference>
<dbReference type="InterPro" id="IPR026017">
    <property type="entry name" value="Lumazine-bd_dom"/>
</dbReference>
<dbReference type="NCBIfam" id="NF006767">
    <property type="entry name" value="PRK09289.1"/>
    <property type="match status" value="1"/>
</dbReference>
<dbReference type="PANTHER" id="PTHR21098">
    <property type="entry name" value="RIBOFLAVIN SYNTHASE ALPHA CHAIN"/>
    <property type="match status" value="1"/>
</dbReference>
<feature type="domain" description="Lumazine-binding" evidence="12">
    <location>
        <begin position="97"/>
        <end position="193"/>
    </location>
</feature>
<dbReference type="GO" id="GO:0009231">
    <property type="term" value="P:riboflavin biosynthetic process"/>
    <property type="evidence" value="ECO:0007669"/>
    <property type="project" value="UniProtKB-KW"/>
</dbReference>
<dbReference type="InterPro" id="IPR017938">
    <property type="entry name" value="Riboflavin_synthase-like_b-brl"/>
</dbReference>
<evidence type="ECO:0000256" key="10">
    <source>
        <dbReference type="NCBIfam" id="TIGR00187"/>
    </source>
</evidence>
<comment type="catalytic activity">
    <reaction evidence="1">
        <text>2 6,7-dimethyl-8-(1-D-ribityl)lumazine + H(+) = 5-amino-6-(D-ribitylamino)uracil + riboflavin</text>
        <dbReference type="Rhea" id="RHEA:20772"/>
        <dbReference type="ChEBI" id="CHEBI:15378"/>
        <dbReference type="ChEBI" id="CHEBI:15934"/>
        <dbReference type="ChEBI" id="CHEBI:57986"/>
        <dbReference type="ChEBI" id="CHEBI:58201"/>
        <dbReference type="EC" id="2.5.1.9"/>
    </reaction>
</comment>
<keyword evidence="8 13" id="KW-0808">Transferase</keyword>
<sequence length="227" mass="24515">MFTGIVEEVGTIYGVLTGRKAGSLHIKASLVIEGSKVGDSIAVNGVCLTVTQFTASGFVVDVMPETLNKTNLGELRYGDPVNLERAMSLGDRLGGHLVSGHVDGRGRILSKKQSENAILYEIEAATDILRYIIPRGSVTVDGISLTVVDVHANSFSLSIIPHTVTVTTLGKKNVWDHVNLENDLIGKYVERLLADQGNQGNQPFSLHSSRTKQHSVTDSFLRDNGFV</sequence>
<evidence type="ECO:0000256" key="6">
    <source>
        <dbReference type="ARBA" id="ARBA00013950"/>
    </source>
</evidence>
<evidence type="ECO:0000313" key="14">
    <source>
        <dbReference type="Proteomes" id="UP000319432"/>
    </source>
</evidence>
<reference evidence="13 14" key="1">
    <citation type="submission" date="2018-11" db="EMBL/GenBank/DDBJ databases">
        <title>Phylogenetic determinants of toxin gene distribution in genomes of Brevibacillus laterosporus.</title>
        <authorList>
            <person name="Glare T.R."/>
            <person name="Durrant A."/>
            <person name="Berry C."/>
            <person name="Palma L."/>
            <person name="Ormskirk M."/>
            <person name="Cox M.O."/>
        </authorList>
    </citation>
    <scope>NUCLEOTIDE SEQUENCE [LARGE SCALE GENOMIC DNA]</scope>
    <source>
        <strain evidence="13 14">1821L</strain>
    </source>
</reference>
<dbReference type="CDD" id="cd00402">
    <property type="entry name" value="Riboflavin_synthase_like"/>
    <property type="match status" value="1"/>
</dbReference>
<evidence type="ECO:0000256" key="9">
    <source>
        <dbReference type="ARBA" id="ARBA00022737"/>
    </source>
</evidence>
<evidence type="ECO:0000256" key="8">
    <source>
        <dbReference type="ARBA" id="ARBA00022679"/>
    </source>
</evidence>
<dbReference type="Proteomes" id="UP000319432">
    <property type="component" value="Chromosome"/>
</dbReference>
<comment type="function">
    <text evidence="2">Catalyzes the dismutation of two molecules of 6,7-dimethyl-8-ribityllumazine, resulting in the formation of riboflavin and 5-amino-6-(D-ribitylamino)uracil.</text>
</comment>
<dbReference type="FunFam" id="2.40.30.20:FF:000004">
    <property type="entry name" value="Riboflavin synthase, alpha subunit"/>
    <property type="match status" value="1"/>
</dbReference>
<dbReference type="PANTHER" id="PTHR21098:SF12">
    <property type="entry name" value="RIBOFLAVIN SYNTHASE"/>
    <property type="match status" value="1"/>
</dbReference>
<dbReference type="AlphaFoldDB" id="A0A518VAN4"/>
<comment type="subunit">
    <text evidence="4">Homotrimer.</text>
</comment>
<evidence type="ECO:0000256" key="1">
    <source>
        <dbReference type="ARBA" id="ARBA00000968"/>
    </source>
</evidence>
<feature type="repeat" description="Lumazine-binding" evidence="11">
    <location>
        <begin position="1"/>
        <end position="96"/>
    </location>
</feature>
<dbReference type="InterPro" id="IPR023366">
    <property type="entry name" value="ATP_synth_asu-like_sf"/>
</dbReference>
<evidence type="ECO:0000259" key="12">
    <source>
        <dbReference type="PROSITE" id="PS51177"/>
    </source>
</evidence>
<comment type="pathway">
    <text evidence="3">Cofactor biosynthesis; riboflavin biosynthesis; riboflavin from 2-hydroxy-3-oxobutyl phosphate and 5-amino-6-(D-ribitylamino)uracil: step 2/2.</text>
</comment>
<evidence type="ECO:0000256" key="5">
    <source>
        <dbReference type="ARBA" id="ARBA00012827"/>
    </source>
</evidence>
<evidence type="ECO:0000313" key="13">
    <source>
        <dbReference type="EMBL" id="QDX94061.1"/>
    </source>
</evidence>
<dbReference type="InterPro" id="IPR001783">
    <property type="entry name" value="Lumazine-bd"/>
</dbReference>